<dbReference type="EC" id="4.2.1.45" evidence="4"/>
<comment type="caution">
    <text evidence="4">The sequence shown here is derived from an EMBL/GenBank/DDBJ whole genome shotgun (WGS) entry which is preliminary data.</text>
</comment>
<proteinExistence type="inferred from homology"/>
<evidence type="ECO:0000256" key="2">
    <source>
        <dbReference type="ARBA" id="ARBA00007637"/>
    </source>
</evidence>
<dbReference type="Gene3D" id="3.40.50.720">
    <property type="entry name" value="NAD(P)-binding Rossmann-like Domain"/>
    <property type="match status" value="1"/>
</dbReference>
<dbReference type="GO" id="GO:0047733">
    <property type="term" value="F:CDP-glucose 4,6-dehydratase activity"/>
    <property type="evidence" value="ECO:0007669"/>
    <property type="project" value="UniProtKB-EC"/>
</dbReference>
<dbReference type="EMBL" id="JBEPMB010000010">
    <property type="protein sequence ID" value="MET3615884.1"/>
    <property type="molecule type" value="Genomic_DNA"/>
</dbReference>
<dbReference type="InterPro" id="IPR001509">
    <property type="entry name" value="Epimerase_deHydtase"/>
</dbReference>
<comment type="similarity">
    <text evidence="2">Belongs to the NAD(P)-dependent epimerase/dehydratase family.</text>
</comment>
<dbReference type="PANTHER" id="PTHR43000">
    <property type="entry name" value="DTDP-D-GLUCOSE 4,6-DEHYDRATASE-RELATED"/>
    <property type="match status" value="1"/>
</dbReference>
<dbReference type="Pfam" id="PF01370">
    <property type="entry name" value="Epimerase"/>
    <property type="match status" value="1"/>
</dbReference>
<evidence type="ECO:0000259" key="3">
    <source>
        <dbReference type="Pfam" id="PF01370"/>
    </source>
</evidence>
<sequence length="329" mass="36677">MDDAGRGKRTILLTGATGFLGGWLVSSFLERGDRVIAVLNPGSSIRKNDLAQYYMRGFDQRCEEVRVDLLDPQAVEDVVTASKPDVVIHLAAVGDVTLAAQNPALTFVTSARSTLNLLEALRRLRPETLFISHTTDKVYSGNPIPFTEDMPLTPTHIYEVAKVAQEHLTATYAKQYGLKTVTVRCGNYFGGYDFNFNRIIPFTIRQLLEGQPVTLRSSGRFTRDFLYIEDAVLVNHLLIERFAEAKEGFGEAFNFSLEANLNMLELIARIGSLMGVEPQILINDTAKSEIPDMQLSCAKARDVLGWRPAFSFDEGLLRTIAAYRDYLKA</sequence>
<evidence type="ECO:0000256" key="1">
    <source>
        <dbReference type="ARBA" id="ARBA00005125"/>
    </source>
</evidence>
<keyword evidence="4" id="KW-0456">Lyase</keyword>
<dbReference type="RefSeq" id="WP_354558351.1">
    <property type="nucleotide sequence ID" value="NZ_JBEPMB010000010.1"/>
</dbReference>
<dbReference type="SUPFAM" id="SSF51735">
    <property type="entry name" value="NAD(P)-binding Rossmann-fold domains"/>
    <property type="match status" value="1"/>
</dbReference>
<dbReference type="Gene3D" id="3.90.25.10">
    <property type="entry name" value="UDP-galactose 4-epimerase, domain 1"/>
    <property type="match status" value="1"/>
</dbReference>
<accession>A0ABV2J548</accession>
<dbReference type="Proteomes" id="UP001549047">
    <property type="component" value="Unassembled WGS sequence"/>
</dbReference>
<dbReference type="InterPro" id="IPR036291">
    <property type="entry name" value="NAD(P)-bd_dom_sf"/>
</dbReference>
<organism evidence="4 5">
    <name type="scientific">Rhizobium aquaticum</name>
    <dbReference type="NCBI Taxonomy" id="1549636"/>
    <lineage>
        <taxon>Bacteria</taxon>
        <taxon>Pseudomonadati</taxon>
        <taxon>Pseudomonadota</taxon>
        <taxon>Alphaproteobacteria</taxon>
        <taxon>Hyphomicrobiales</taxon>
        <taxon>Rhizobiaceae</taxon>
        <taxon>Rhizobium/Agrobacterium group</taxon>
        <taxon>Rhizobium</taxon>
    </lineage>
</organism>
<evidence type="ECO:0000313" key="4">
    <source>
        <dbReference type="EMBL" id="MET3615884.1"/>
    </source>
</evidence>
<evidence type="ECO:0000313" key="5">
    <source>
        <dbReference type="Proteomes" id="UP001549047"/>
    </source>
</evidence>
<feature type="domain" description="NAD-dependent epimerase/dehydratase" evidence="3">
    <location>
        <begin position="11"/>
        <end position="247"/>
    </location>
</feature>
<gene>
    <name evidence="4" type="ORF">ABID16_004231</name>
</gene>
<reference evidence="4 5" key="1">
    <citation type="submission" date="2024-06" db="EMBL/GenBank/DDBJ databases">
        <title>Genomic Encyclopedia of Type Strains, Phase IV (KMG-IV): sequencing the most valuable type-strain genomes for metagenomic binning, comparative biology and taxonomic classification.</title>
        <authorList>
            <person name="Goeker M."/>
        </authorList>
    </citation>
    <scope>NUCLEOTIDE SEQUENCE [LARGE SCALE GENOMIC DNA]</scope>
    <source>
        <strain evidence="4 5">DSM 29780</strain>
    </source>
</reference>
<name>A0ABV2J548_9HYPH</name>
<comment type="pathway">
    <text evidence="1">Bacterial outer membrane biogenesis; LPS O-antigen biosynthesis.</text>
</comment>
<keyword evidence="5" id="KW-1185">Reference proteome</keyword>
<protein>
    <submittedName>
        <fullName evidence="4">CDP-glucose 4,6-dehydratase</fullName>
        <ecNumber evidence="4">4.2.1.45</ecNumber>
    </submittedName>
</protein>